<dbReference type="OrthoDB" id="5472230at2"/>
<reference evidence="1 2" key="1">
    <citation type="submission" date="2010-10" db="EMBL/GenBank/DDBJ databases">
        <authorList>
            <consortium name="The Broad Institute Genome Sequencing Platform"/>
            <person name="Ward D."/>
            <person name="Earl A."/>
            <person name="Feldgarden M."/>
            <person name="Young S.K."/>
            <person name="Gargeya S."/>
            <person name="Zeng Q."/>
            <person name="Alvarado L."/>
            <person name="Berlin A."/>
            <person name="Bochicchio J."/>
            <person name="Chapman S.B."/>
            <person name="Chen Z."/>
            <person name="Freedman E."/>
            <person name="Gellesch M."/>
            <person name="Goldberg J."/>
            <person name="Griggs A."/>
            <person name="Gujja S."/>
            <person name="Heilman E."/>
            <person name="Heiman D."/>
            <person name="Howarth C."/>
            <person name="Mehta T."/>
            <person name="Neiman D."/>
            <person name="Pearson M."/>
            <person name="Roberts A."/>
            <person name="Saif S."/>
            <person name="Shea T."/>
            <person name="Shenoy N."/>
            <person name="Sisk P."/>
            <person name="Stolte C."/>
            <person name="Sykes S."/>
            <person name="White J."/>
            <person name="Yandava C."/>
            <person name="Allen-Vercoe E."/>
            <person name="Sibley C."/>
            <person name="Ambrose C.E."/>
            <person name="Strauss J."/>
            <person name="Daigneault M."/>
            <person name="Haas B."/>
            <person name="Nusbaum C."/>
            <person name="Birren B."/>
        </authorList>
    </citation>
    <scope>NUCLEOTIDE SEQUENCE [LARGE SCALE GENOMIC DNA]</scope>
    <source>
        <strain evidence="1 2">3_1_6</strain>
    </source>
</reference>
<accession>E5Y2Q7</accession>
<evidence type="ECO:0000313" key="2">
    <source>
        <dbReference type="Proteomes" id="UP000006034"/>
    </source>
</evidence>
<dbReference type="Proteomes" id="UP000006034">
    <property type="component" value="Unassembled WGS sequence"/>
</dbReference>
<protein>
    <submittedName>
        <fullName evidence="1">Uncharacterized protein</fullName>
    </submittedName>
</protein>
<dbReference type="eggNOG" id="ENOG503398Q">
    <property type="taxonomic scope" value="Bacteria"/>
</dbReference>
<dbReference type="STRING" id="563192.HMPREF0179_00500"/>
<dbReference type="AlphaFoldDB" id="E5Y2Q7"/>
<comment type="caution">
    <text evidence="1">The sequence shown here is derived from an EMBL/GenBank/DDBJ whole genome shotgun (WGS) entry which is preliminary data.</text>
</comment>
<dbReference type="HOGENOM" id="CLU_2582678_0_0_7"/>
<reference evidence="1 2" key="2">
    <citation type="submission" date="2013-04" db="EMBL/GenBank/DDBJ databases">
        <title>The Genome Sequence of Bilophila wadsworthia 3_1_6.</title>
        <authorList>
            <consortium name="The Broad Institute Genomics Platform"/>
            <person name="Earl A."/>
            <person name="Ward D."/>
            <person name="Feldgarden M."/>
            <person name="Gevers D."/>
            <person name="Sibley C."/>
            <person name="Strauss J."/>
            <person name="Allen-Vercoe E."/>
            <person name="Walker B."/>
            <person name="Young S."/>
            <person name="Zeng Q."/>
            <person name="Gargeya S."/>
            <person name="Fitzgerald M."/>
            <person name="Haas B."/>
            <person name="Abouelleil A."/>
            <person name="Allen A.W."/>
            <person name="Alvarado L."/>
            <person name="Arachchi H.M."/>
            <person name="Berlin A.M."/>
            <person name="Chapman S.B."/>
            <person name="Gainer-Dewar J."/>
            <person name="Goldberg J."/>
            <person name="Griggs A."/>
            <person name="Gujja S."/>
            <person name="Hansen M."/>
            <person name="Howarth C."/>
            <person name="Imamovic A."/>
            <person name="Ireland A."/>
            <person name="Larimer J."/>
            <person name="McCowan C."/>
            <person name="Murphy C."/>
            <person name="Pearson M."/>
            <person name="Poon T.W."/>
            <person name="Priest M."/>
            <person name="Roberts A."/>
            <person name="Saif S."/>
            <person name="Shea T."/>
            <person name="Sisk P."/>
            <person name="Sykes S."/>
            <person name="Wortman J."/>
            <person name="Nusbaum C."/>
            <person name="Birren B."/>
        </authorList>
    </citation>
    <scope>NUCLEOTIDE SEQUENCE [LARGE SCALE GENOMIC DNA]</scope>
    <source>
        <strain evidence="1 2">3_1_6</strain>
    </source>
</reference>
<dbReference type="RefSeq" id="WP_005024690.1">
    <property type="nucleotide sequence ID" value="NZ_KE150239.1"/>
</dbReference>
<gene>
    <name evidence="1" type="ORF">HMPREF0179_00500</name>
</gene>
<sequence>MFVGPNKHFSIVVDEFDGKIVKAWHIENSKGEKSPNLATRAGGKHIDLVVGKACRSTAHFISRFYPAMYDETLNGMDSFK</sequence>
<name>E5Y2Q7_BILW3</name>
<dbReference type="EMBL" id="ADCP02000002">
    <property type="protein sequence ID" value="EFV45726.1"/>
    <property type="molecule type" value="Genomic_DNA"/>
</dbReference>
<proteinExistence type="predicted"/>
<keyword evidence="2" id="KW-1185">Reference proteome</keyword>
<evidence type="ECO:0000313" key="1">
    <source>
        <dbReference type="EMBL" id="EFV45726.1"/>
    </source>
</evidence>
<organism evidence="1 2">
    <name type="scientific">Bilophila wadsworthia (strain 3_1_6)</name>
    <dbReference type="NCBI Taxonomy" id="563192"/>
    <lineage>
        <taxon>Bacteria</taxon>
        <taxon>Pseudomonadati</taxon>
        <taxon>Thermodesulfobacteriota</taxon>
        <taxon>Desulfovibrionia</taxon>
        <taxon>Desulfovibrionales</taxon>
        <taxon>Desulfovibrionaceae</taxon>
        <taxon>Bilophila</taxon>
    </lineage>
</organism>
<dbReference type="GeneID" id="78086728"/>